<dbReference type="Proteomes" id="UP000076967">
    <property type="component" value="Unassembled WGS sequence"/>
</dbReference>
<dbReference type="InterPro" id="IPR036390">
    <property type="entry name" value="WH_DNA-bd_sf"/>
</dbReference>
<dbReference type="RefSeq" id="WP_068536996.1">
    <property type="nucleotide sequence ID" value="NZ_LVJH01000058.1"/>
</dbReference>
<keyword evidence="1" id="KW-0805">Transcription regulation</keyword>
<dbReference type="GO" id="GO:0003677">
    <property type="term" value="F:DNA binding"/>
    <property type="evidence" value="ECO:0007669"/>
    <property type="project" value="UniProtKB-KW"/>
</dbReference>
<dbReference type="PANTHER" id="PTHR42756">
    <property type="entry name" value="TRANSCRIPTIONAL REGULATOR, MARR"/>
    <property type="match status" value="1"/>
</dbReference>
<evidence type="ECO:0000313" key="5">
    <source>
        <dbReference type="EMBL" id="OAB36034.1"/>
    </source>
</evidence>
<dbReference type="PRINTS" id="PR00598">
    <property type="entry name" value="HTHMARR"/>
</dbReference>
<dbReference type="EMBL" id="LVJH01000058">
    <property type="protein sequence ID" value="OAB36034.1"/>
    <property type="molecule type" value="Genomic_DNA"/>
</dbReference>
<evidence type="ECO:0000259" key="4">
    <source>
        <dbReference type="PROSITE" id="PS50995"/>
    </source>
</evidence>
<dbReference type="GO" id="GO:0003700">
    <property type="term" value="F:DNA-binding transcription factor activity"/>
    <property type="evidence" value="ECO:0007669"/>
    <property type="project" value="InterPro"/>
</dbReference>
<dbReference type="Gene3D" id="1.10.10.10">
    <property type="entry name" value="Winged helix-like DNA-binding domain superfamily/Winged helix DNA-binding domain"/>
    <property type="match status" value="1"/>
</dbReference>
<comment type="caution">
    <text evidence="5">The sequence shown here is derived from an EMBL/GenBank/DDBJ whole genome shotgun (WGS) entry which is preliminary data.</text>
</comment>
<dbReference type="PANTHER" id="PTHR42756:SF1">
    <property type="entry name" value="TRANSCRIPTIONAL REPRESSOR OF EMRAB OPERON"/>
    <property type="match status" value="1"/>
</dbReference>
<protein>
    <submittedName>
        <fullName evidence="5">Transcriptional regulator</fullName>
    </submittedName>
</protein>
<dbReference type="Pfam" id="PF13601">
    <property type="entry name" value="HTH_34"/>
    <property type="match status" value="1"/>
</dbReference>
<accession>A0A168FB28</accession>
<organism evidence="5 6">
    <name type="scientific">Paenibacillus glacialis</name>
    <dbReference type="NCBI Taxonomy" id="494026"/>
    <lineage>
        <taxon>Bacteria</taxon>
        <taxon>Bacillati</taxon>
        <taxon>Bacillota</taxon>
        <taxon>Bacilli</taxon>
        <taxon>Bacillales</taxon>
        <taxon>Paenibacillaceae</taxon>
        <taxon>Paenibacillus</taxon>
    </lineage>
</organism>
<keyword evidence="3" id="KW-0804">Transcription</keyword>
<sequence>MEHFELRNHLTASLAKLYDMEAFSCLADFLQGELHVLHYLSQNSDLEINPSNLSDKLNVSRPRITAALSTLRKKGYVTMEMSTEDRRRVSVVLTRDGESFIKEKQDNVERYFDVLVKGLGEANGLDLIRLIELSIEIMDKGEKHL</sequence>
<dbReference type="SUPFAM" id="SSF46785">
    <property type="entry name" value="Winged helix' DNA-binding domain"/>
    <property type="match status" value="1"/>
</dbReference>
<dbReference type="InterPro" id="IPR027395">
    <property type="entry name" value="WH_DNA-bd_dom"/>
</dbReference>
<evidence type="ECO:0000256" key="2">
    <source>
        <dbReference type="ARBA" id="ARBA00023125"/>
    </source>
</evidence>
<feature type="domain" description="HTH marR-type" evidence="4">
    <location>
        <begin position="1"/>
        <end position="139"/>
    </location>
</feature>
<proteinExistence type="predicted"/>
<dbReference type="STRING" id="494026.PGLA_21690"/>
<dbReference type="PROSITE" id="PS50995">
    <property type="entry name" value="HTH_MARR_2"/>
    <property type="match status" value="1"/>
</dbReference>
<keyword evidence="2" id="KW-0238">DNA-binding</keyword>
<dbReference type="InterPro" id="IPR000835">
    <property type="entry name" value="HTH_MarR-typ"/>
</dbReference>
<keyword evidence="6" id="KW-1185">Reference proteome</keyword>
<dbReference type="AlphaFoldDB" id="A0A168FB28"/>
<dbReference type="OrthoDB" id="327696at2"/>
<evidence type="ECO:0000256" key="1">
    <source>
        <dbReference type="ARBA" id="ARBA00023015"/>
    </source>
</evidence>
<reference evidence="5 6" key="1">
    <citation type="submission" date="2016-03" db="EMBL/GenBank/DDBJ databases">
        <title>Draft genome sequence of Paenibacillus glacialis DSM 22343.</title>
        <authorList>
            <person name="Shin S.-K."/>
            <person name="Yi H."/>
        </authorList>
    </citation>
    <scope>NUCLEOTIDE SEQUENCE [LARGE SCALE GENOMIC DNA]</scope>
    <source>
        <strain evidence="5 6">DSM 22343</strain>
    </source>
</reference>
<name>A0A168FB28_9BACL</name>
<evidence type="ECO:0000313" key="6">
    <source>
        <dbReference type="Proteomes" id="UP000076967"/>
    </source>
</evidence>
<evidence type="ECO:0000256" key="3">
    <source>
        <dbReference type="ARBA" id="ARBA00023163"/>
    </source>
</evidence>
<gene>
    <name evidence="5" type="ORF">PGLA_21690</name>
</gene>
<dbReference type="InterPro" id="IPR036388">
    <property type="entry name" value="WH-like_DNA-bd_sf"/>
</dbReference>
<dbReference type="SMART" id="SM00347">
    <property type="entry name" value="HTH_MARR"/>
    <property type="match status" value="1"/>
</dbReference>